<keyword evidence="24" id="KW-1185">Reference proteome</keyword>
<reference evidence="23 24" key="1">
    <citation type="submission" date="2019-03" db="EMBL/GenBank/DDBJ databases">
        <title>Genomic Encyclopedia of Type Strains, Phase IV (KMG-IV): sequencing the most valuable type-strain genomes for metagenomic binning, comparative biology and taxonomic classification.</title>
        <authorList>
            <person name="Goeker M."/>
        </authorList>
    </citation>
    <scope>NUCLEOTIDE SEQUENCE [LARGE SCALE GENOMIC DNA]</scope>
    <source>
        <strain evidence="23 24">DSM 18577</strain>
    </source>
</reference>
<dbReference type="FunFam" id="1.20.58.100:FF:000001">
    <property type="entry name" value="Succinate dehydrogenase flavoprotein subunit (SdhA)"/>
    <property type="match status" value="1"/>
</dbReference>
<comment type="similarity">
    <text evidence="3 19">Belongs to the FAD-dependent oxidoreductase 2 family. FRD/SDH subfamily.</text>
</comment>
<dbReference type="InterPro" id="IPR014006">
    <property type="entry name" value="Succ_Dhase_FrdA_Gneg"/>
</dbReference>
<feature type="binding site" evidence="18">
    <location>
        <begin position="37"/>
        <end position="52"/>
    </location>
    <ligand>
        <name>FAD</name>
        <dbReference type="ChEBI" id="CHEBI:57692"/>
    </ligand>
</feature>
<keyword evidence="8" id="KW-0997">Cell inner membrane</keyword>
<feature type="binding site" evidence="18">
    <location>
        <begin position="396"/>
        <end position="397"/>
    </location>
    <ligand>
        <name>FAD</name>
        <dbReference type="ChEBI" id="CHEBI:57692"/>
    </ligand>
</feature>
<dbReference type="InterPro" id="IPR037099">
    <property type="entry name" value="Fum_R/Succ_DH_flav-like_C_sf"/>
</dbReference>
<evidence type="ECO:0000259" key="21">
    <source>
        <dbReference type="Pfam" id="PF00890"/>
    </source>
</evidence>
<dbReference type="Gene3D" id="1.20.58.100">
    <property type="entry name" value="Fumarate reductase/succinate dehydrogenase flavoprotein-like, C-terminal domain"/>
    <property type="match status" value="1"/>
</dbReference>
<evidence type="ECO:0000256" key="8">
    <source>
        <dbReference type="ARBA" id="ARBA00022519"/>
    </source>
</evidence>
<dbReference type="PANTHER" id="PTHR11632:SF82">
    <property type="entry name" value="FUMARATE REDUCTASE FLAVOPROTEIN SUBUNIT"/>
    <property type="match status" value="1"/>
</dbReference>
<evidence type="ECO:0000256" key="19">
    <source>
        <dbReference type="RuleBase" id="RU362050"/>
    </source>
</evidence>
<feature type="binding site" evidence="18">
    <location>
        <position position="233"/>
    </location>
    <ligand>
        <name>substrate</name>
    </ligand>
</feature>
<dbReference type="GO" id="GO:0050660">
    <property type="term" value="F:flavin adenine dinucleotide binding"/>
    <property type="evidence" value="ECO:0007669"/>
    <property type="project" value="InterPro"/>
</dbReference>
<evidence type="ECO:0000256" key="1">
    <source>
        <dbReference type="ARBA" id="ARBA00001974"/>
    </source>
</evidence>
<evidence type="ECO:0000256" key="16">
    <source>
        <dbReference type="ARBA" id="ARBA00049220"/>
    </source>
</evidence>
<keyword evidence="10" id="KW-0547">Nucleotide-binding</keyword>
<gene>
    <name evidence="23" type="ORF">EV690_1637</name>
</gene>
<dbReference type="GO" id="GO:0005886">
    <property type="term" value="C:plasma membrane"/>
    <property type="evidence" value="ECO:0007669"/>
    <property type="project" value="UniProtKB-SubCell"/>
</dbReference>
<dbReference type="OrthoDB" id="9806724at2"/>
<dbReference type="PANTHER" id="PTHR11632">
    <property type="entry name" value="SUCCINATE DEHYDROGENASE 2 FLAVOPROTEIN SUBUNIT"/>
    <property type="match status" value="1"/>
</dbReference>
<feature type="binding site" evidence="18">
    <location>
        <position position="391"/>
    </location>
    <ligand>
        <name>substrate</name>
    </ligand>
</feature>
<dbReference type="GO" id="GO:0006113">
    <property type="term" value="P:fermentation"/>
    <property type="evidence" value="ECO:0007669"/>
    <property type="project" value="TreeGrafter"/>
</dbReference>
<accession>A0A4R1K1S1</accession>
<dbReference type="Proteomes" id="UP000295565">
    <property type="component" value="Unassembled WGS sequence"/>
</dbReference>
<dbReference type="EMBL" id="SMGD01000012">
    <property type="protein sequence ID" value="TCK57935.1"/>
    <property type="molecule type" value="Genomic_DNA"/>
</dbReference>
<evidence type="ECO:0000259" key="22">
    <source>
        <dbReference type="Pfam" id="PF02910"/>
    </source>
</evidence>
<feature type="active site" description="Proton acceptor" evidence="17">
    <location>
        <position position="288"/>
    </location>
</feature>
<dbReference type="InterPro" id="IPR030664">
    <property type="entry name" value="SdhA/FrdA/AprA"/>
</dbReference>
<name>A0A4R1K1S1_9GAMM</name>
<evidence type="ECO:0000256" key="12">
    <source>
        <dbReference type="ARBA" id="ARBA00022982"/>
    </source>
</evidence>
<dbReference type="Gene3D" id="3.50.50.60">
    <property type="entry name" value="FAD/NAD(P)-binding domain"/>
    <property type="match status" value="1"/>
</dbReference>
<keyword evidence="6 19" id="KW-0813">Transport</keyword>
<evidence type="ECO:0000256" key="4">
    <source>
        <dbReference type="ARBA" id="ARBA00012792"/>
    </source>
</evidence>
<comment type="catalytic activity">
    <reaction evidence="16 19">
        <text>a quinone + succinate = fumarate + a quinol</text>
        <dbReference type="Rhea" id="RHEA:40523"/>
        <dbReference type="ChEBI" id="CHEBI:24646"/>
        <dbReference type="ChEBI" id="CHEBI:29806"/>
        <dbReference type="ChEBI" id="CHEBI:30031"/>
        <dbReference type="ChEBI" id="CHEBI:132124"/>
        <dbReference type="EC" id="1.3.5.1"/>
    </reaction>
</comment>
<protein>
    <recommendedName>
        <fullName evidence="5 19">Fumarate reductase flavoprotein subunit</fullName>
        <ecNumber evidence="4 19">1.3.5.1</ecNumber>
    </recommendedName>
</protein>
<dbReference type="InterPro" id="IPR036188">
    <property type="entry name" value="FAD/NAD-bd_sf"/>
</dbReference>
<evidence type="ECO:0000256" key="9">
    <source>
        <dbReference type="ARBA" id="ARBA00022630"/>
    </source>
</evidence>
<feature type="binding site" evidence="18">
    <location>
        <position position="380"/>
    </location>
    <ligand>
        <name>FAD</name>
        <dbReference type="ChEBI" id="CHEBI:57692"/>
    </ligand>
</feature>
<dbReference type="AlphaFoldDB" id="A0A4R1K1S1"/>
<keyword evidence="9 18" id="KW-0285">Flavoprotein</keyword>
<dbReference type="SUPFAM" id="SSF51905">
    <property type="entry name" value="FAD/NAD(P)-binding domain"/>
    <property type="match status" value="1"/>
</dbReference>
<evidence type="ECO:0000256" key="6">
    <source>
        <dbReference type="ARBA" id="ARBA00022448"/>
    </source>
</evidence>
<evidence type="ECO:0000256" key="3">
    <source>
        <dbReference type="ARBA" id="ARBA00008040"/>
    </source>
</evidence>
<keyword evidence="13 19" id="KW-0560">Oxidoreductase</keyword>
<evidence type="ECO:0000256" key="10">
    <source>
        <dbReference type="ARBA" id="ARBA00022741"/>
    </source>
</evidence>
<feature type="region of interest" description="Disordered" evidence="20">
    <location>
        <begin position="573"/>
        <end position="594"/>
    </location>
</feature>
<feature type="binding site" evidence="18">
    <location>
        <position position="356"/>
    </location>
    <ligand>
        <name>substrate</name>
    </ligand>
</feature>
<proteinExistence type="inferred from homology"/>
<evidence type="ECO:0000256" key="20">
    <source>
        <dbReference type="SAM" id="MobiDB-lite"/>
    </source>
</evidence>
<evidence type="ECO:0000256" key="11">
    <source>
        <dbReference type="ARBA" id="ARBA00022827"/>
    </source>
</evidence>
<evidence type="ECO:0000313" key="23">
    <source>
        <dbReference type="EMBL" id="TCK57935.1"/>
    </source>
</evidence>
<feature type="binding site" evidence="18">
    <location>
        <begin position="12"/>
        <end position="17"/>
    </location>
    <ligand>
        <name>FAD</name>
        <dbReference type="ChEBI" id="CHEBI:57692"/>
    </ligand>
</feature>
<evidence type="ECO:0000256" key="5">
    <source>
        <dbReference type="ARBA" id="ARBA00014044"/>
    </source>
</evidence>
<dbReference type="FunFam" id="3.50.50.60:FF:000017">
    <property type="entry name" value="Fumarate reductase flavoprotein subunit"/>
    <property type="match status" value="1"/>
</dbReference>
<dbReference type="GO" id="GO:0009055">
    <property type="term" value="F:electron transfer activity"/>
    <property type="evidence" value="ECO:0007669"/>
    <property type="project" value="UniProtKB-ARBA"/>
</dbReference>
<sequence length="594" mass="65578">MKLIQTDVAIIGAGGAGLRCAIEIARTEPDLNIALISKVYPMRSHSVAAEGGAAAVVQENDNFDNHFNDTVSGGDWLCDQDVVDEFVKRCPQELTQLEHWGCPWSRKPDGSVNVRRFGGMKIERTWFAADKSGFHILHTLFQTSMQYPSIHRFDEHFVVDLITNDNQIQGILVIDLMEHEAKLIQAKSVIIATGGAGRVYRYNTNGGIVTGDGMALAYRHGVALRDMEFVQYHPTGLPGTGILMTEGCRGEGGILTNKDGYRYLQDYGLGPETPIGQPKNKYMELGPRDRLSQSFYQEAQKGRTIQGSLGDYVNLDLRHLGATYLKERLPFICELAKAYMGIDPIKEPIPVRPTVHYTMGGIATDGHCATSMQGLYAVGECASVGLHGANRLGSNSLSEIIVFGAIAGQQAAEYAKTSTFSDANILEQQAQQSLDQVMALKNPDGDEDPATLRNEMGDCMEAGVGIYRTSEGMQQSIEKLTELKQRYKNIKLTDSCNVYNTEWLYAIELGYLLDVAQAMAVSAWHRKESRGSHQRLDGYEQRDDENFLKHTLAFYQNEQLPKIEYSDVTITKSQPATRSYGAASEQAASETKGA</sequence>
<keyword evidence="14" id="KW-0472">Membrane</keyword>
<dbReference type="RefSeq" id="WP_131912464.1">
    <property type="nucleotide sequence ID" value="NZ_OU594967.1"/>
</dbReference>
<feature type="domain" description="Fumarate reductase/succinate dehydrogenase flavoprotein-like C-terminal" evidence="22">
    <location>
        <begin position="453"/>
        <end position="580"/>
    </location>
</feature>
<dbReference type="Pfam" id="PF00890">
    <property type="entry name" value="FAD_binding_2"/>
    <property type="match status" value="1"/>
</dbReference>
<dbReference type="NCBIfam" id="TIGR01812">
    <property type="entry name" value="sdhA_frdA_Gneg"/>
    <property type="match status" value="1"/>
</dbReference>
<evidence type="ECO:0000256" key="15">
    <source>
        <dbReference type="ARBA" id="ARBA00034412"/>
    </source>
</evidence>
<dbReference type="Gene3D" id="3.90.700.10">
    <property type="entry name" value="Succinate dehydrogenase/fumarate reductase flavoprotein, catalytic domain"/>
    <property type="match status" value="1"/>
</dbReference>
<dbReference type="NCBIfam" id="NF006686">
    <property type="entry name" value="PRK09231.1"/>
    <property type="match status" value="1"/>
</dbReference>
<comment type="subcellular location">
    <subcellularLocation>
        <location evidence="2">Cell inner membrane</location>
        <topology evidence="2">Peripheral membrane protein</topology>
        <orientation evidence="2">Cytoplasmic side</orientation>
    </subcellularLocation>
</comment>
<keyword evidence="7" id="KW-1003">Cell membrane</keyword>
<evidence type="ECO:0000256" key="17">
    <source>
        <dbReference type="PIRSR" id="PIRSR000171-1"/>
    </source>
</evidence>
<evidence type="ECO:0000256" key="14">
    <source>
        <dbReference type="ARBA" id="ARBA00023136"/>
    </source>
</evidence>
<dbReference type="InterPro" id="IPR027477">
    <property type="entry name" value="Succ_DH/fumarate_Rdtase_cat_sf"/>
</dbReference>
<evidence type="ECO:0000313" key="24">
    <source>
        <dbReference type="Proteomes" id="UP000295565"/>
    </source>
</evidence>
<feature type="domain" description="FAD-dependent oxidoreductase 2 FAD-binding" evidence="21">
    <location>
        <begin position="7"/>
        <end position="397"/>
    </location>
</feature>
<dbReference type="FunFam" id="3.90.700.10:FF:000003">
    <property type="entry name" value="Fumarate reductase flavoprotein subunit"/>
    <property type="match status" value="1"/>
</dbReference>
<dbReference type="GO" id="GO:0022900">
    <property type="term" value="P:electron transport chain"/>
    <property type="evidence" value="ECO:0007669"/>
    <property type="project" value="UniProtKB-UniRule"/>
</dbReference>
<dbReference type="GO" id="GO:0008177">
    <property type="term" value="F:succinate dehydrogenase (quinone) activity"/>
    <property type="evidence" value="ECO:0007669"/>
    <property type="project" value="UniProtKB-EC"/>
</dbReference>
<evidence type="ECO:0000256" key="7">
    <source>
        <dbReference type="ARBA" id="ARBA00022475"/>
    </source>
</evidence>
<dbReference type="NCBIfam" id="TIGR01176">
    <property type="entry name" value="fum_red_Fp"/>
    <property type="match status" value="1"/>
</dbReference>
<dbReference type="PRINTS" id="PR00368">
    <property type="entry name" value="FADPNR"/>
</dbReference>
<feature type="binding site" evidence="18">
    <location>
        <position position="212"/>
    </location>
    <ligand>
        <name>FAD</name>
        <dbReference type="ChEBI" id="CHEBI:57692"/>
    </ligand>
</feature>
<dbReference type="PIRSF" id="PIRSF000171">
    <property type="entry name" value="SDHA_APRA_LASPO"/>
    <property type="match status" value="1"/>
</dbReference>
<dbReference type="Gene3D" id="4.10.80.40">
    <property type="entry name" value="succinate dehydrogenase protein domain"/>
    <property type="match status" value="1"/>
</dbReference>
<evidence type="ECO:0000256" key="18">
    <source>
        <dbReference type="PIRSR" id="PIRSR630664-51"/>
    </source>
</evidence>
<dbReference type="Pfam" id="PF02910">
    <property type="entry name" value="Succ_DH_flav_C"/>
    <property type="match status" value="1"/>
</dbReference>
<feature type="binding site" evidence="18">
    <location>
        <position position="245"/>
    </location>
    <ligand>
        <name>substrate</name>
    </ligand>
</feature>
<organism evidence="23 24">
    <name type="scientific">Celerinatantimonas diazotrophica</name>
    <dbReference type="NCBI Taxonomy" id="412034"/>
    <lineage>
        <taxon>Bacteria</taxon>
        <taxon>Pseudomonadati</taxon>
        <taxon>Pseudomonadota</taxon>
        <taxon>Gammaproteobacteria</taxon>
        <taxon>Celerinatantimonadaceae</taxon>
        <taxon>Celerinatantimonas</taxon>
    </lineage>
</organism>
<dbReference type="InterPro" id="IPR005884">
    <property type="entry name" value="Fum_red_fp"/>
</dbReference>
<dbReference type="PROSITE" id="PS00504">
    <property type="entry name" value="FRD_SDH_FAD_BINDING"/>
    <property type="match status" value="1"/>
</dbReference>
<evidence type="ECO:0000256" key="13">
    <source>
        <dbReference type="ARBA" id="ARBA00023002"/>
    </source>
</evidence>
<dbReference type="FunFam" id="4.10.80.40:FF:000003">
    <property type="entry name" value="Fumarate reductase flavoprotein subunit"/>
    <property type="match status" value="1"/>
</dbReference>
<keyword evidence="12 19" id="KW-0249">Electron transport</keyword>
<dbReference type="InterPro" id="IPR003953">
    <property type="entry name" value="FAD-dep_OxRdtase_2_FAD-bd"/>
</dbReference>
<evidence type="ECO:0000256" key="2">
    <source>
        <dbReference type="ARBA" id="ARBA00004515"/>
    </source>
</evidence>
<comment type="cofactor">
    <cofactor evidence="1 18 19">
        <name>FAD</name>
        <dbReference type="ChEBI" id="CHEBI:57692"/>
    </cofactor>
</comment>
<keyword evidence="11 18" id="KW-0274">FAD</keyword>
<dbReference type="InterPro" id="IPR003952">
    <property type="entry name" value="FRD_SDH_FAD_BS"/>
</dbReference>
<comment type="subunit">
    <text evidence="19">Part of an enzyme complex containing four subunits: a flavoprotein (FrdA), an iron-sulfur protein (FrdB), and two hydrophobic anchor proteins (FrdC and FrdD).</text>
</comment>
<dbReference type="EC" id="1.3.5.1" evidence="4 19"/>
<comment type="catalytic activity">
    <reaction evidence="15">
        <text>a menaquinone + succinate = a menaquinol + fumarate</text>
        <dbReference type="Rhea" id="RHEA:27834"/>
        <dbReference type="Rhea" id="RHEA-COMP:9537"/>
        <dbReference type="Rhea" id="RHEA-COMP:9539"/>
        <dbReference type="ChEBI" id="CHEBI:16374"/>
        <dbReference type="ChEBI" id="CHEBI:18151"/>
        <dbReference type="ChEBI" id="CHEBI:29806"/>
        <dbReference type="ChEBI" id="CHEBI:30031"/>
        <dbReference type="EC" id="1.3.5.1"/>
    </reaction>
</comment>
<dbReference type="SUPFAM" id="SSF56425">
    <property type="entry name" value="Succinate dehydrogenase/fumarate reductase flavoprotein, catalytic domain"/>
    <property type="match status" value="1"/>
</dbReference>
<dbReference type="InterPro" id="IPR015939">
    <property type="entry name" value="Fum_Rdtase/Succ_DH_flav-like_C"/>
</dbReference>
<comment type="caution">
    <text evidence="23">The sequence shown here is derived from an EMBL/GenBank/DDBJ whole genome shotgun (WGS) entry which is preliminary data.</text>
</comment>
<dbReference type="GO" id="GO:0009061">
    <property type="term" value="P:anaerobic respiration"/>
    <property type="evidence" value="ECO:0007669"/>
    <property type="project" value="InterPro"/>
</dbReference>
<dbReference type="SUPFAM" id="SSF46977">
    <property type="entry name" value="Succinate dehydrogenase/fumarate reductase flavoprotein C-terminal domain"/>
    <property type="match status" value="1"/>
</dbReference>